<organism evidence="2 3">
    <name type="scientific">Saccharomycodes ludwigii</name>
    <dbReference type="NCBI Taxonomy" id="36035"/>
    <lineage>
        <taxon>Eukaryota</taxon>
        <taxon>Fungi</taxon>
        <taxon>Dikarya</taxon>
        <taxon>Ascomycota</taxon>
        <taxon>Saccharomycotina</taxon>
        <taxon>Saccharomycetes</taxon>
        <taxon>Saccharomycodales</taxon>
        <taxon>Saccharomycodaceae</taxon>
        <taxon>Saccharomycodes</taxon>
    </lineage>
</organism>
<dbReference type="VEuPathDB" id="FungiDB:SCODWIG_00318"/>
<keyword evidence="1" id="KW-1133">Transmembrane helix</keyword>
<accession>A0A376B1L1</accession>
<dbReference type="AlphaFoldDB" id="A0A376B1L1"/>
<dbReference type="OrthoDB" id="202195at2759"/>
<dbReference type="Proteomes" id="UP000262825">
    <property type="component" value="Unassembled WGS sequence"/>
</dbReference>
<sequence>MRPAQVLMNSANKAKKGGINIPVELTPLFAAMGIAIASACYFTYKKFRYDDTLRVSHNPELSVAKEVIDKK</sequence>
<dbReference type="EMBL" id="UFAJ01000024">
    <property type="protein sequence ID" value="SSD58557.1"/>
    <property type="molecule type" value="Genomic_DNA"/>
</dbReference>
<reference evidence="3" key="1">
    <citation type="submission" date="2018-06" db="EMBL/GenBank/DDBJ databases">
        <authorList>
            <person name="Guldener U."/>
        </authorList>
    </citation>
    <scope>NUCLEOTIDE SEQUENCE [LARGE SCALE GENOMIC DNA]</scope>
    <source>
        <strain evidence="3">UTAD17</strain>
    </source>
</reference>
<keyword evidence="1" id="KW-0812">Transmembrane</keyword>
<evidence type="ECO:0000256" key="1">
    <source>
        <dbReference type="SAM" id="Phobius"/>
    </source>
</evidence>
<gene>
    <name evidence="2" type="ORF">SCODWIG_00318</name>
</gene>
<proteinExistence type="predicted"/>
<dbReference type="InterPro" id="IPR010530">
    <property type="entry name" value="B12D"/>
</dbReference>
<name>A0A376B1L1_9ASCO</name>
<evidence type="ECO:0000313" key="2">
    <source>
        <dbReference type="EMBL" id="SSD58557.1"/>
    </source>
</evidence>
<feature type="transmembrane region" description="Helical" evidence="1">
    <location>
        <begin position="25"/>
        <end position="44"/>
    </location>
</feature>
<keyword evidence="3" id="KW-1185">Reference proteome</keyword>
<protein>
    <submittedName>
        <fullName evidence="2">Probable UPF0495 protein YPR010C-A</fullName>
    </submittedName>
</protein>
<evidence type="ECO:0000313" key="3">
    <source>
        <dbReference type="Proteomes" id="UP000262825"/>
    </source>
</evidence>
<dbReference type="Pfam" id="PF06522">
    <property type="entry name" value="B12D"/>
    <property type="match status" value="1"/>
</dbReference>
<keyword evidence="1" id="KW-0472">Membrane</keyword>